<feature type="binding site" evidence="16">
    <location>
        <position position="68"/>
    </location>
    <ligand>
        <name>substrate</name>
    </ligand>
</feature>
<evidence type="ECO:0000256" key="11">
    <source>
        <dbReference type="ARBA" id="ARBA00022840"/>
    </source>
</evidence>
<evidence type="ECO:0000256" key="12">
    <source>
        <dbReference type="ARBA" id="ARBA00022958"/>
    </source>
</evidence>
<comment type="caution">
    <text evidence="17">The sequence shown here is derived from an EMBL/GenBank/DDBJ whole genome shotgun (WGS) entry which is preliminary data.</text>
</comment>
<keyword evidence="18" id="KW-1185">Reference proteome</keyword>
<evidence type="ECO:0000256" key="14">
    <source>
        <dbReference type="ARBA" id="ARBA00038036"/>
    </source>
</evidence>
<feature type="binding site" evidence="16">
    <location>
        <position position="89"/>
    </location>
    <ligand>
        <name>K(+)</name>
        <dbReference type="ChEBI" id="CHEBI:29103"/>
    </ligand>
</feature>
<evidence type="ECO:0000256" key="4">
    <source>
        <dbReference type="ARBA" id="ARBA00005225"/>
    </source>
</evidence>
<evidence type="ECO:0000256" key="13">
    <source>
        <dbReference type="ARBA" id="ARBA00022993"/>
    </source>
</evidence>
<evidence type="ECO:0000256" key="8">
    <source>
        <dbReference type="ARBA" id="ARBA00022679"/>
    </source>
</evidence>
<keyword evidence="12 16" id="KW-0630">Potassium</keyword>
<dbReference type="PANTHER" id="PTHR34265">
    <property type="entry name" value="TYPE III PANTOTHENATE KINASE"/>
    <property type="match status" value="1"/>
</dbReference>
<feature type="binding site" evidence="16">
    <location>
        <position position="92"/>
    </location>
    <ligand>
        <name>ATP</name>
        <dbReference type="ChEBI" id="CHEBI:30616"/>
    </ligand>
</feature>
<gene>
    <name evidence="16 17" type="primary">coaX</name>
    <name evidence="17" type="ORF">LMG7974_01496</name>
</gene>
<dbReference type="InterPro" id="IPR004619">
    <property type="entry name" value="Type_III_PanK"/>
</dbReference>
<feature type="binding site" evidence="16">
    <location>
        <begin position="5"/>
        <end position="12"/>
    </location>
    <ligand>
        <name>ATP</name>
        <dbReference type="ChEBI" id="CHEBI:30616"/>
    </ligand>
</feature>
<evidence type="ECO:0000256" key="1">
    <source>
        <dbReference type="ARBA" id="ARBA00001206"/>
    </source>
</evidence>
<sequence>MILCDIGNTNATFCNDGVISKMKLDEFKEYKTNDKIYYICVNDETKNRLKDSKNFIDLEPYFELDTIYQGLGVDRIAVCHSIKDGVIVDAGSAITVDVMMNNKHLGGYILPGIFHMLKAYENISPRLKLPINSQIALDALPQRTTDAVSYGIVKPIVTLISDIARDKNVYFTGGDGQFLSKFFKNAIYDKNLVFRSMQNLIKQKRI</sequence>
<name>A0ABN7KAF0_9BACT</name>
<comment type="subunit">
    <text evidence="5 16">Homodimer.</text>
</comment>
<accession>A0ABN7KAF0</accession>
<keyword evidence="10 16" id="KW-0418">Kinase</keyword>
<evidence type="ECO:0000256" key="9">
    <source>
        <dbReference type="ARBA" id="ARBA00022741"/>
    </source>
</evidence>
<comment type="cofactor">
    <cofactor evidence="16">
        <name>NH4(+)</name>
        <dbReference type="ChEBI" id="CHEBI:28938"/>
    </cofactor>
    <cofactor evidence="16">
        <name>K(+)</name>
        <dbReference type="ChEBI" id="CHEBI:29103"/>
    </cofactor>
    <text evidence="16">A monovalent cation. Ammonium or potassium.</text>
</comment>
<feature type="binding site" evidence="16">
    <location>
        <position position="144"/>
    </location>
    <ligand>
        <name>substrate</name>
    </ligand>
</feature>
<dbReference type="RefSeq" id="WP_229933278.1">
    <property type="nucleotide sequence ID" value="NZ_CAJHOF010000015.1"/>
</dbReference>
<evidence type="ECO:0000313" key="18">
    <source>
        <dbReference type="Proteomes" id="UP000789803"/>
    </source>
</evidence>
<dbReference type="SUPFAM" id="SSF53067">
    <property type="entry name" value="Actin-like ATPase domain"/>
    <property type="match status" value="2"/>
</dbReference>
<evidence type="ECO:0000256" key="7">
    <source>
        <dbReference type="ARBA" id="ARBA00022490"/>
    </source>
</evidence>
<comment type="cofactor">
    <cofactor evidence="2">
        <name>K(+)</name>
        <dbReference type="ChEBI" id="CHEBI:29103"/>
    </cofactor>
</comment>
<feature type="active site" description="Proton acceptor" evidence="16">
    <location>
        <position position="74"/>
    </location>
</feature>
<dbReference type="PANTHER" id="PTHR34265:SF1">
    <property type="entry name" value="TYPE III PANTOTHENATE KINASE"/>
    <property type="match status" value="1"/>
</dbReference>
<comment type="function">
    <text evidence="16">Catalyzes the phosphorylation of pantothenate (Pan), the first step in CoA biosynthesis.</text>
</comment>
<dbReference type="EMBL" id="CAJHOF010000015">
    <property type="protein sequence ID" value="CAD7289377.1"/>
    <property type="molecule type" value="Genomic_DNA"/>
</dbReference>
<protein>
    <recommendedName>
        <fullName evidence="15 16">Type III pantothenate kinase</fullName>
        <ecNumber evidence="6 16">2.7.1.33</ecNumber>
    </recommendedName>
    <alternativeName>
        <fullName evidence="16">PanK-III</fullName>
    </alternativeName>
    <alternativeName>
        <fullName evidence="16">Pantothenic acid kinase</fullName>
    </alternativeName>
</protein>
<evidence type="ECO:0000256" key="6">
    <source>
        <dbReference type="ARBA" id="ARBA00012102"/>
    </source>
</evidence>
<feature type="binding site" evidence="16">
    <location>
        <begin position="72"/>
        <end position="75"/>
    </location>
    <ligand>
        <name>substrate</name>
    </ligand>
</feature>
<evidence type="ECO:0000313" key="17">
    <source>
        <dbReference type="EMBL" id="CAD7289377.1"/>
    </source>
</evidence>
<dbReference type="NCBIfam" id="TIGR00671">
    <property type="entry name" value="baf"/>
    <property type="match status" value="1"/>
</dbReference>
<keyword evidence="7 16" id="KW-0963">Cytoplasm</keyword>
<keyword evidence="8 16" id="KW-0808">Transferase</keyword>
<proteinExistence type="inferred from homology"/>
<dbReference type="GO" id="GO:0004594">
    <property type="term" value="F:pantothenate kinase activity"/>
    <property type="evidence" value="ECO:0007669"/>
    <property type="project" value="UniProtKB-EC"/>
</dbReference>
<evidence type="ECO:0000256" key="3">
    <source>
        <dbReference type="ARBA" id="ARBA00004496"/>
    </source>
</evidence>
<evidence type="ECO:0000256" key="10">
    <source>
        <dbReference type="ARBA" id="ARBA00022777"/>
    </source>
</evidence>
<comment type="subcellular location">
    <subcellularLocation>
        <location evidence="3 16">Cytoplasm</location>
    </subcellularLocation>
</comment>
<comment type="catalytic activity">
    <reaction evidence="1 16">
        <text>(R)-pantothenate + ATP = (R)-4'-phosphopantothenate + ADP + H(+)</text>
        <dbReference type="Rhea" id="RHEA:16373"/>
        <dbReference type="ChEBI" id="CHEBI:10986"/>
        <dbReference type="ChEBI" id="CHEBI:15378"/>
        <dbReference type="ChEBI" id="CHEBI:29032"/>
        <dbReference type="ChEBI" id="CHEBI:30616"/>
        <dbReference type="ChEBI" id="CHEBI:456216"/>
        <dbReference type="EC" id="2.7.1.33"/>
    </reaction>
</comment>
<evidence type="ECO:0000256" key="2">
    <source>
        <dbReference type="ARBA" id="ARBA00001958"/>
    </source>
</evidence>
<comment type="similarity">
    <text evidence="14 16">Belongs to the type III pantothenate kinase family.</text>
</comment>
<keyword evidence="13 16" id="KW-0173">Coenzyme A biosynthesis</keyword>
<dbReference type="EC" id="2.7.1.33" evidence="6 16"/>
<organism evidence="17 18">
    <name type="scientific">Campylobacter majalis</name>
    <dbReference type="NCBI Taxonomy" id="2790656"/>
    <lineage>
        <taxon>Bacteria</taxon>
        <taxon>Pseudomonadati</taxon>
        <taxon>Campylobacterota</taxon>
        <taxon>Epsilonproteobacteria</taxon>
        <taxon>Campylobacterales</taxon>
        <taxon>Campylobacteraceae</taxon>
        <taxon>Campylobacter</taxon>
    </lineage>
</organism>
<dbReference type="NCBIfam" id="NF009872">
    <property type="entry name" value="PRK13333.1"/>
    <property type="match status" value="1"/>
</dbReference>
<evidence type="ECO:0000256" key="5">
    <source>
        <dbReference type="ARBA" id="ARBA00011738"/>
    </source>
</evidence>
<keyword evidence="16" id="KW-0479">Metal-binding</keyword>
<dbReference type="Proteomes" id="UP000789803">
    <property type="component" value="Unassembled WGS sequence"/>
</dbReference>
<dbReference type="Pfam" id="PF03309">
    <property type="entry name" value="Pan_kinase"/>
    <property type="match status" value="1"/>
</dbReference>
<dbReference type="HAMAP" id="MF_01274">
    <property type="entry name" value="Pantothen_kinase_3"/>
    <property type="match status" value="1"/>
</dbReference>
<dbReference type="Gene3D" id="3.30.420.40">
    <property type="match status" value="2"/>
</dbReference>
<evidence type="ECO:0000256" key="16">
    <source>
        <dbReference type="HAMAP-Rule" id="MF_01274"/>
    </source>
</evidence>
<dbReference type="CDD" id="cd24015">
    <property type="entry name" value="ASKHA_NBD_PanK-III"/>
    <property type="match status" value="1"/>
</dbReference>
<dbReference type="InterPro" id="IPR043129">
    <property type="entry name" value="ATPase_NBD"/>
</dbReference>
<reference evidence="17 18" key="1">
    <citation type="submission" date="2020-11" db="EMBL/GenBank/DDBJ databases">
        <authorList>
            <person name="Peeters C."/>
        </authorList>
    </citation>
    <scope>NUCLEOTIDE SEQUENCE [LARGE SCALE GENOMIC DNA]</scope>
    <source>
        <strain evidence="17 18">LMG 7974</strain>
    </source>
</reference>
<keyword evidence="9 16" id="KW-0547">Nucleotide-binding</keyword>
<evidence type="ECO:0000256" key="15">
    <source>
        <dbReference type="ARBA" id="ARBA00040883"/>
    </source>
</evidence>
<comment type="pathway">
    <text evidence="4 16">Cofactor biosynthesis; coenzyme A biosynthesis; CoA from (R)-pantothenate: step 1/5.</text>
</comment>
<keyword evidence="11 16" id="KW-0067">ATP-binding</keyword>